<dbReference type="EMBL" id="RCML01000508">
    <property type="protein sequence ID" value="KAG2975047.1"/>
    <property type="molecule type" value="Genomic_DNA"/>
</dbReference>
<evidence type="ECO:0000313" key="13">
    <source>
        <dbReference type="EMBL" id="RAW26721.1"/>
    </source>
</evidence>
<evidence type="ECO:0000313" key="14">
    <source>
        <dbReference type="Proteomes" id="UP000251314"/>
    </source>
</evidence>
<evidence type="ECO:0000256" key="5">
    <source>
        <dbReference type="ARBA" id="ARBA00023186"/>
    </source>
</evidence>
<keyword evidence="5 6" id="KW-0143">Chaperone</keyword>
<proteinExistence type="inferred from homology"/>
<dbReference type="CDD" id="cd20270">
    <property type="entry name" value="Complex1_LYR_SDHAF3_LYRM10"/>
    <property type="match status" value="1"/>
</dbReference>
<dbReference type="EMBL" id="RCMK01000614">
    <property type="protein sequence ID" value="KAG2919008.1"/>
    <property type="molecule type" value="Genomic_DNA"/>
</dbReference>
<organism evidence="13 14">
    <name type="scientific">Phytophthora cactorum</name>
    <dbReference type="NCBI Taxonomy" id="29920"/>
    <lineage>
        <taxon>Eukaryota</taxon>
        <taxon>Sar</taxon>
        <taxon>Stramenopiles</taxon>
        <taxon>Oomycota</taxon>
        <taxon>Peronosporomycetes</taxon>
        <taxon>Peronosporales</taxon>
        <taxon>Peronosporaceae</taxon>
        <taxon>Phytophthora</taxon>
    </lineage>
</organism>
<dbReference type="Proteomes" id="UP000735874">
    <property type="component" value="Unassembled WGS sequence"/>
</dbReference>
<dbReference type="GO" id="GO:0005759">
    <property type="term" value="C:mitochondrial matrix"/>
    <property type="evidence" value="ECO:0007669"/>
    <property type="project" value="UniProtKB-SubCell"/>
</dbReference>
<dbReference type="PANTHER" id="PTHR13137:SF6">
    <property type="entry name" value="SUCCINATE DEHYDROGENASE ASSEMBLY FACTOR 3, MITOCHONDRIAL"/>
    <property type="match status" value="1"/>
</dbReference>
<sequence>MADRAKVLALYRRILTLHRQKLEPHMRVLGDQYVRDEFKRHKSAAPKFVPLFLREWEQYAAVMADKKNRFGQELSVADKQLLDGEQKVKLRSLQDAAKKVGETIA</sequence>
<comment type="similarity">
    <text evidence="2 6">Belongs to the complex I LYR family. SDHAF3 subfamily.</text>
</comment>
<dbReference type="GO" id="GO:0006105">
    <property type="term" value="P:succinate metabolic process"/>
    <property type="evidence" value="ECO:0007669"/>
    <property type="project" value="TreeGrafter"/>
</dbReference>
<evidence type="ECO:0000313" key="9">
    <source>
        <dbReference type="EMBL" id="KAG2919008.1"/>
    </source>
</evidence>
<comment type="subunit">
    <text evidence="6">Interacts with the iron-sulfur protein subunit within the SDH catalytic dimer.</text>
</comment>
<reference evidence="13 14" key="1">
    <citation type="submission" date="2018-01" db="EMBL/GenBank/DDBJ databases">
        <title>Draft genome of the strawberry crown rot pathogen Phytophthora cactorum.</title>
        <authorList>
            <person name="Armitage A.D."/>
            <person name="Lysoe E."/>
            <person name="Nellist C.F."/>
            <person name="Harrison R.J."/>
            <person name="Brurberg M.B."/>
        </authorList>
    </citation>
    <scope>NUCLEOTIDE SEQUENCE [LARGE SCALE GENOMIC DNA]</scope>
    <source>
        <strain evidence="13 14">10300</strain>
    </source>
</reference>
<dbReference type="OrthoDB" id="278329at2759"/>
<evidence type="ECO:0000256" key="6">
    <source>
        <dbReference type="RuleBase" id="RU368039"/>
    </source>
</evidence>
<dbReference type="SMR" id="A0A329RQJ5"/>
<comment type="function">
    <text evidence="6">Plays an essential role in the assembly of succinate dehydrogenase (SDH), an enzyme complex (also referred to as respiratory complex II) that is a component of both the tricarboxylic acid (TCA) cycle and the mitochondrial electron transport chain, and which couples the oxidation of succinate to fumarate with the reduction of ubiquinone (coenzyme Q) to ubiquinol. Promotes maturation of the iron-sulfur protein subunit of the SDH catalytic dimer, protecting it from the deleterious effects of oxidants. May act together with SDHAF1.</text>
</comment>
<evidence type="ECO:0000313" key="10">
    <source>
        <dbReference type="EMBL" id="KAG2975047.1"/>
    </source>
</evidence>
<dbReference type="PANTHER" id="PTHR13137">
    <property type="entry name" value="DC11 ACN9 HOMOLOG"/>
    <property type="match status" value="1"/>
</dbReference>
<dbReference type="EMBL" id="MJFZ01000623">
    <property type="protein sequence ID" value="RAW26721.1"/>
    <property type="molecule type" value="Genomic_DNA"/>
</dbReference>
<dbReference type="EMBL" id="JAENGZ010000675">
    <property type="protein sequence ID" value="KAG6955425.1"/>
    <property type="molecule type" value="Genomic_DNA"/>
</dbReference>
<evidence type="ECO:0000256" key="1">
    <source>
        <dbReference type="ARBA" id="ARBA00004305"/>
    </source>
</evidence>
<dbReference type="EMBL" id="RCMV01000472">
    <property type="protein sequence ID" value="KAG3216620.1"/>
    <property type="molecule type" value="Genomic_DNA"/>
</dbReference>
<gene>
    <name evidence="12" type="ORF">JG687_00011205</name>
    <name evidence="13" type="ORF">PC110_g16870</name>
    <name evidence="7" type="ORF">PC113_g14359</name>
    <name evidence="8" type="ORF">PC115_g11207</name>
    <name evidence="9" type="ORF">PC117_g16871</name>
    <name evidence="10" type="ORF">PC118_g14163</name>
    <name evidence="11" type="ORF">PC129_g12523</name>
</gene>
<dbReference type="EMBL" id="RCMI01000347">
    <property type="protein sequence ID" value="KAG2916035.1"/>
    <property type="molecule type" value="Genomic_DNA"/>
</dbReference>
<dbReference type="EMBL" id="RCMG01000493">
    <property type="protein sequence ID" value="KAG2853208.1"/>
    <property type="molecule type" value="Genomic_DNA"/>
</dbReference>
<keyword evidence="3" id="KW-0809">Transit peptide</keyword>
<name>A0A329RQJ5_9STRA</name>
<dbReference type="Proteomes" id="UP000736787">
    <property type="component" value="Unassembled WGS sequence"/>
</dbReference>
<comment type="caution">
    <text evidence="13">The sequence shown here is derived from an EMBL/GenBank/DDBJ whole genome shotgun (WGS) entry which is preliminary data.</text>
</comment>
<evidence type="ECO:0000256" key="4">
    <source>
        <dbReference type="ARBA" id="ARBA00023128"/>
    </source>
</evidence>
<dbReference type="GO" id="GO:0034553">
    <property type="term" value="P:mitochondrial respiratory chain complex II assembly"/>
    <property type="evidence" value="ECO:0007669"/>
    <property type="project" value="UniProtKB-UniRule"/>
</dbReference>
<protein>
    <recommendedName>
        <fullName evidence="6">Succinate dehydrogenase assembly factor 3</fullName>
        <shortName evidence="6">SDH assembly factor 3</shortName>
        <shortName evidence="6">SDHAF3</shortName>
    </recommendedName>
</protein>
<comment type="subcellular location">
    <subcellularLocation>
        <location evidence="1 6">Mitochondrion matrix</location>
    </subcellularLocation>
</comment>
<reference evidence="7" key="2">
    <citation type="submission" date="2018-10" db="EMBL/GenBank/DDBJ databases">
        <title>Effector identification in a new, highly contiguous assembly of the strawberry crown rot pathogen Phytophthora cactorum.</title>
        <authorList>
            <person name="Armitage A.D."/>
            <person name="Nellist C.F."/>
            <person name="Bates H."/>
            <person name="Vickerstaff R.J."/>
            <person name="Harrison R.J."/>
        </authorList>
    </citation>
    <scope>NUCLEOTIDE SEQUENCE</scope>
    <source>
        <strain evidence="7">15-7</strain>
        <strain evidence="8">4032</strain>
        <strain evidence="9">4040</strain>
        <strain evidence="10">P415</strain>
        <strain evidence="11">P421</strain>
    </source>
</reference>
<dbReference type="InterPro" id="IPR008381">
    <property type="entry name" value="SDHAF3/Sdh7"/>
</dbReference>
<keyword evidence="14" id="KW-1185">Reference proteome</keyword>
<reference evidence="12" key="3">
    <citation type="submission" date="2021-01" db="EMBL/GenBank/DDBJ databases">
        <title>Phytophthora aleatoria, a newly-described species from Pinus radiata is distinct from Phytophthora cactorum isolates based on comparative genomics.</title>
        <authorList>
            <person name="Mcdougal R."/>
            <person name="Panda P."/>
            <person name="Williams N."/>
            <person name="Studholme D.J."/>
        </authorList>
    </citation>
    <scope>NUCLEOTIDE SEQUENCE</scope>
    <source>
        <strain evidence="12">NZFS 3830</strain>
    </source>
</reference>
<evidence type="ECO:0000313" key="11">
    <source>
        <dbReference type="EMBL" id="KAG3216620.1"/>
    </source>
</evidence>
<dbReference type="STRING" id="29920.A0A329RQJ5"/>
<dbReference type="AlphaFoldDB" id="A0A329RQJ5"/>
<dbReference type="Proteomes" id="UP000251314">
    <property type="component" value="Unassembled WGS sequence"/>
</dbReference>
<dbReference type="Proteomes" id="UP000697107">
    <property type="component" value="Unassembled WGS sequence"/>
</dbReference>
<keyword evidence="4 6" id="KW-0496">Mitochondrion</keyword>
<evidence type="ECO:0000313" key="12">
    <source>
        <dbReference type="EMBL" id="KAG6955425.1"/>
    </source>
</evidence>
<dbReference type="Proteomes" id="UP000760860">
    <property type="component" value="Unassembled WGS sequence"/>
</dbReference>
<evidence type="ECO:0000256" key="3">
    <source>
        <dbReference type="ARBA" id="ARBA00022946"/>
    </source>
</evidence>
<evidence type="ECO:0000256" key="2">
    <source>
        <dbReference type="ARBA" id="ARBA00006020"/>
    </source>
</evidence>
<evidence type="ECO:0000313" key="7">
    <source>
        <dbReference type="EMBL" id="KAG2853208.1"/>
    </source>
</evidence>
<dbReference type="VEuPathDB" id="FungiDB:PC110_g16870"/>
<dbReference type="Pfam" id="PF13233">
    <property type="entry name" value="Complex1_LYR_2"/>
    <property type="match status" value="1"/>
</dbReference>
<evidence type="ECO:0000313" key="8">
    <source>
        <dbReference type="EMBL" id="KAG2916035.1"/>
    </source>
</evidence>
<dbReference type="GO" id="GO:0005758">
    <property type="term" value="C:mitochondrial intermembrane space"/>
    <property type="evidence" value="ECO:0007669"/>
    <property type="project" value="TreeGrafter"/>
</dbReference>
<accession>A0A329RQJ5</accession>
<dbReference type="Proteomes" id="UP000774804">
    <property type="component" value="Unassembled WGS sequence"/>
</dbReference>
<dbReference type="Proteomes" id="UP000688947">
    <property type="component" value="Unassembled WGS sequence"/>
</dbReference>